<sequence>TLFNIKQFSLSIFSFMDVPSWLYLHTGVQYTGPSETWEEESPEPCKTVPFEISAVVNKDFKITETDEGSPSKSNRRKQFGCYYKHSQESAATFNSPYLKDHNESVTCPCFSHFACLLYRATGDKDHTVTIHLLVDKNCSSVYVKPNI</sequence>
<comment type="similarity">
    <text evidence="1">Belongs to the nanos family.</text>
</comment>
<keyword evidence="1" id="KW-0863">Zinc-finger</keyword>
<dbReference type="Gene3D" id="4.10.60.30">
    <property type="entry name" value="Nanos, RNA-binding domain"/>
    <property type="match status" value="1"/>
</dbReference>
<keyword evidence="1" id="KW-0862">Zinc</keyword>
<feature type="domain" description="Nanos-type" evidence="2">
    <location>
        <begin position="79"/>
        <end position="133"/>
    </location>
</feature>
<dbReference type="InterPro" id="IPR024161">
    <property type="entry name" value="Znf_nanos-typ"/>
</dbReference>
<dbReference type="Proteomes" id="UP000472270">
    <property type="component" value="Unassembled WGS sequence"/>
</dbReference>
<evidence type="ECO:0000256" key="1">
    <source>
        <dbReference type="PROSITE-ProRule" id="PRU00855"/>
    </source>
</evidence>
<dbReference type="GO" id="GO:0003723">
    <property type="term" value="F:RNA binding"/>
    <property type="evidence" value="ECO:0007669"/>
    <property type="project" value="UniProtKB-UniRule"/>
</dbReference>
<evidence type="ECO:0000259" key="2">
    <source>
        <dbReference type="PROSITE" id="PS51522"/>
    </source>
</evidence>
<name>A0A673IDT7_9TELE</name>
<proteinExistence type="inferred from homology"/>
<keyword evidence="1" id="KW-0694">RNA-binding</keyword>
<dbReference type="Pfam" id="PF05741">
    <property type="entry name" value="zf-nanos"/>
    <property type="match status" value="1"/>
</dbReference>
<dbReference type="InterPro" id="IPR038129">
    <property type="entry name" value="Nanos_sf"/>
</dbReference>
<dbReference type="AlphaFoldDB" id="A0A673IDT7"/>
<keyword evidence="1" id="KW-0479">Metal-binding</keyword>
<dbReference type="PROSITE" id="PS51522">
    <property type="entry name" value="ZF_NANOS"/>
    <property type="match status" value="1"/>
</dbReference>
<dbReference type="Ensembl" id="ENSSRHT00000036864.1">
    <property type="protein sequence ID" value="ENSSRHP00000035814.1"/>
    <property type="gene ID" value="ENSSRHG00000018402.1"/>
</dbReference>
<dbReference type="GO" id="GO:0008270">
    <property type="term" value="F:zinc ion binding"/>
    <property type="evidence" value="ECO:0007669"/>
    <property type="project" value="UniProtKB-KW"/>
</dbReference>
<evidence type="ECO:0000313" key="3">
    <source>
        <dbReference type="Ensembl" id="ENSSRHP00000035814.1"/>
    </source>
</evidence>
<keyword evidence="4" id="KW-1185">Reference proteome</keyword>
<evidence type="ECO:0000313" key="4">
    <source>
        <dbReference type="Proteomes" id="UP000472270"/>
    </source>
</evidence>
<dbReference type="GO" id="GO:0006417">
    <property type="term" value="P:regulation of translation"/>
    <property type="evidence" value="ECO:0007669"/>
    <property type="project" value="UniProtKB-UniRule"/>
</dbReference>
<reference evidence="3" key="1">
    <citation type="submission" date="2025-08" db="UniProtKB">
        <authorList>
            <consortium name="Ensembl"/>
        </authorList>
    </citation>
    <scope>IDENTIFICATION</scope>
</reference>
<organism evidence="3 4">
    <name type="scientific">Sinocyclocheilus rhinocerous</name>
    <dbReference type="NCBI Taxonomy" id="307959"/>
    <lineage>
        <taxon>Eukaryota</taxon>
        <taxon>Metazoa</taxon>
        <taxon>Chordata</taxon>
        <taxon>Craniata</taxon>
        <taxon>Vertebrata</taxon>
        <taxon>Euteleostomi</taxon>
        <taxon>Actinopterygii</taxon>
        <taxon>Neopterygii</taxon>
        <taxon>Teleostei</taxon>
        <taxon>Ostariophysi</taxon>
        <taxon>Cypriniformes</taxon>
        <taxon>Cyprinidae</taxon>
        <taxon>Cyprininae</taxon>
        <taxon>Sinocyclocheilus</taxon>
    </lineage>
</organism>
<keyword evidence="1" id="KW-0810">Translation regulation</keyword>
<protein>
    <recommendedName>
        <fullName evidence="2">Nanos-type domain-containing protein</fullName>
    </recommendedName>
</protein>
<reference evidence="3" key="2">
    <citation type="submission" date="2025-09" db="UniProtKB">
        <authorList>
            <consortium name="Ensembl"/>
        </authorList>
    </citation>
    <scope>IDENTIFICATION</scope>
</reference>
<accession>A0A673IDT7</accession>